<dbReference type="Proteomes" id="UP000293142">
    <property type="component" value="Unassembled WGS sequence"/>
</dbReference>
<keyword evidence="4 13" id="KW-0808">Transferase</keyword>
<comment type="pathway">
    <text evidence="2">Polyol metabolism; glycerol degradation.</text>
</comment>
<dbReference type="FunFam" id="3.40.50.10440:FF:000001">
    <property type="entry name" value="Dihydroxyacetone kinase, DhaK subunit"/>
    <property type="match status" value="1"/>
</dbReference>
<dbReference type="InterPro" id="IPR012736">
    <property type="entry name" value="DhaK_1"/>
</dbReference>
<feature type="domain" description="DhaK" evidence="12">
    <location>
        <begin position="7"/>
        <end position="329"/>
    </location>
</feature>
<keyword evidence="8" id="KW-0067">ATP-binding</keyword>
<dbReference type="Gene3D" id="3.40.50.10440">
    <property type="entry name" value="Dihydroxyacetone kinase, domain 1"/>
    <property type="match status" value="1"/>
</dbReference>
<gene>
    <name evidence="13" type="primary">dhaK</name>
    <name evidence="13" type="ORF">EYB31_02395</name>
</gene>
<comment type="function">
    <text evidence="10">ADP-binding subunit of the dihydroxyacetone kinase, which is responsible for the phosphoenolpyruvate (PEP)-dependent phosphorylation of dihydroxyacetone. DhaL-ADP is converted to DhaL-ATP via a phosphoryl group transfer from DhaM and transmits it to dihydroxyacetone binds to DhaK.</text>
</comment>
<dbReference type="GO" id="GO:0047324">
    <property type="term" value="F:phosphoenolpyruvate-glycerone phosphotransferase activity"/>
    <property type="evidence" value="ECO:0007669"/>
    <property type="project" value="UniProtKB-EC"/>
</dbReference>
<reference evidence="13 14" key="1">
    <citation type="submission" date="2019-02" db="EMBL/GenBank/DDBJ databases">
        <title>Paenibacillus sp. nov., isolated from surface-sterilized tissue of Thalictrum simplex L.</title>
        <authorList>
            <person name="Tuo L."/>
        </authorList>
    </citation>
    <scope>NUCLEOTIDE SEQUENCE [LARGE SCALE GENOMIC DNA]</scope>
    <source>
        <strain evidence="13 14">N2SHLJ1</strain>
    </source>
</reference>
<dbReference type="FunFam" id="3.30.1180.20:FF:000001">
    <property type="entry name" value="Dihydroxyacetone kinase 1"/>
    <property type="match status" value="1"/>
</dbReference>
<dbReference type="Pfam" id="PF02733">
    <property type="entry name" value="Dak1"/>
    <property type="match status" value="1"/>
</dbReference>
<dbReference type="GO" id="GO:0005829">
    <property type="term" value="C:cytosol"/>
    <property type="evidence" value="ECO:0007669"/>
    <property type="project" value="TreeGrafter"/>
</dbReference>
<comment type="subunit">
    <text evidence="9">Homodimer. The dihydroxyacetone kinase complex is composed of a homodimer of DhaM, a homodimer of DhaK and the subunit DhaL.</text>
</comment>
<evidence type="ECO:0000313" key="14">
    <source>
        <dbReference type="Proteomes" id="UP000293142"/>
    </source>
</evidence>
<dbReference type="OrthoDB" id="9806345at2"/>
<dbReference type="Pfam" id="PF02734">
    <property type="entry name" value="Dak2"/>
    <property type="match status" value="1"/>
</dbReference>
<keyword evidence="6 13" id="KW-0418">Kinase</keyword>
<dbReference type="GO" id="GO:0005524">
    <property type="term" value="F:ATP binding"/>
    <property type="evidence" value="ECO:0007669"/>
    <property type="project" value="UniProtKB-KW"/>
</dbReference>
<dbReference type="Gene3D" id="3.30.1180.20">
    <property type="entry name" value="Dihydroxyacetone kinase, domain 2"/>
    <property type="match status" value="1"/>
</dbReference>
<evidence type="ECO:0000256" key="7">
    <source>
        <dbReference type="ARBA" id="ARBA00022798"/>
    </source>
</evidence>
<evidence type="ECO:0000256" key="3">
    <source>
        <dbReference type="ARBA" id="ARBA00012095"/>
    </source>
</evidence>
<evidence type="ECO:0000256" key="2">
    <source>
        <dbReference type="ARBA" id="ARBA00004745"/>
    </source>
</evidence>
<dbReference type="FunFam" id="1.25.40.340:FF:000002">
    <property type="entry name" value="Dihydroxyacetone kinase, L subunit"/>
    <property type="match status" value="1"/>
</dbReference>
<keyword evidence="7" id="KW-0319">Glycerol metabolism</keyword>
<organism evidence="13 14">
    <name type="scientific">Paenibacillus thalictri</name>
    <dbReference type="NCBI Taxonomy" id="2527873"/>
    <lineage>
        <taxon>Bacteria</taxon>
        <taxon>Bacillati</taxon>
        <taxon>Bacillota</taxon>
        <taxon>Bacilli</taxon>
        <taxon>Bacillales</taxon>
        <taxon>Paenibacillaceae</taxon>
        <taxon>Paenibacillus</taxon>
    </lineage>
</organism>
<evidence type="ECO:0000256" key="9">
    <source>
        <dbReference type="ARBA" id="ARBA00046577"/>
    </source>
</evidence>
<dbReference type="SUPFAM" id="SSF101473">
    <property type="entry name" value="DhaL-like"/>
    <property type="match status" value="1"/>
</dbReference>
<feature type="domain" description="DhaL" evidence="11">
    <location>
        <begin position="373"/>
        <end position="582"/>
    </location>
</feature>
<dbReference type="Gene3D" id="1.25.40.340">
    <property type="match status" value="1"/>
</dbReference>
<dbReference type="SUPFAM" id="SSF82549">
    <property type="entry name" value="DAK1/DegV-like"/>
    <property type="match status" value="1"/>
</dbReference>
<evidence type="ECO:0000256" key="5">
    <source>
        <dbReference type="ARBA" id="ARBA00022741"/>
    </source>
</evidence>
<evidence type="ECO:0000256" key="6">
    <source>
        <dbReference type="ARBA" id="ARBA00022777"/>
    </source>
</evidence>
<dbReference type="InterPro" id="IPR050861">
    <property type="entry name" value="Dihydroxyacetone_Kinase"/>
</dbReference>
<dbReference type="InterPro" id="IPR036117">
    <property type="entry name" value="DhaL_dom_sf"/>
</dbReference>
<evidence type="ECO:0000259" key="12">
    <source>
        <dbReference type="PROSITE" id="PS51481"/>
    </source>
</evidence>
<keyword evidence="14" id="KW-1185">Reference proteome</keyword>
<dbReference type="PANTHER" id="PTHR28629">
    <property type="entry name" value="TRIOKINASE/FMN CYCLASE"/>
    <property type="match status" value="1"/>
</dbReference>
<protein>
    <recommendedName>
        <fullName evidence="3">phosphoenolpyruvate--glycerone phosphotransferase</fullName>
        <ecNumber evidence="3">2.7.1.121</ecNumber>
    </recommendedName>
</protein>
<comment type="caution">
    <text evidence="13">The sequence shown here is derived from an EMBL/GenBank/DDBJ whole genome shotgun (WGS) entry which is preliminary data.</text>
</comment>
<proteinExistence type="predicted"/>
<dbReference type="RefSeq" id="WP_131011687.1">
    <property type="nucleotide sequence ID" value="NZ_SIRE01000003.1"/>
</dbReference>
<dbReference type="PROSITE" id="PS51480">
    <property type="entry name" value="DHAL"/>
    <property type="match status" value="1"/>
</dbReference>
<dbReference type="GO" id="GO:0019563">
    <property type="term" value="P:glycerol catabolic process"/>
    <property type="evidence" value="ECO:0007669"/>
    <property type="project" value="TreeGrafter"/>
</dbReference>
<accession>A0A4V6MSJ0</accession>
<dbReference type="InterPro" id="IPR004006">
    <property type="entry name" value="DhaK_dom"/>
</dbReference>
<comment type="catalytic activity">
    <reaction evidence="1">
        <text>dihydroxyacetone + phosphoenolpyruvate = dihydroxyacetone phosphate + pyruvate</text>
        <dbReference type="Rhea" id="RHEA:18381"/>
        <dbReference type="ChEBI" id="CHEBI:15361"/>
        <dbReference type="ChEBI" id="CHEBI:16016"/>
        <dbReference type="ChEBI" id="CHEBI:57642"/>
        <dbReference type="ChEBI" id="CHEBI:58702"/>
        <dbReference type="EC" id="2.7.1.121"/>
    </reaction>
</comment>
<evidence type="ECO:0000256" key="10">
    <source>
        <dbReference type="ARBA" id="ARBA00055771"/>
    </source>
</evidence>
<dbReference type="InterPro" id="IPR004007">
    <property type="entry name" value="DhaL_dom"/>
</dbReference>
<dbReference type="AlphaFoldDB" id="A0A4V6MSJ0"/>
<sequence>MKKLLNNPENLVMEMCNGMVMAHPELEFLKKHKIIKKKTINENKVSLISGGGSGHEPAHAGFVGKGMLDAAVCGDVFASPSQIQVYQALKATASRKGTLMIIKNYSGDMMNFKNGAALAQEEGIQVEYVRVDDDIAVKDSLYTVGRRGVAGTILVHKIAGAAAEEGRDLKQVKEAAEKAAANVRSIGAAFTSCIVPAKGTPTFALGEDEIEYGVGIHGEPGIRRETMISADELAERMTTDLLNDLAIHKDEIAEIAILVNGFGATPLQELYVFNNSVMREIQRRTIPVYRIFVGNYMTSIDMAGVSLTVMKLDEELKTLLSRECITPAFKVDGPVERAAYVELVDNDETKPVSFETETSETYAIVKDDTLSLDNMIYLVDKMSEVIIKNEVPFCELDSHAGDGDFGMSVAKGFKQLKREWSEILSQPQLNIGTFLHACSMVIMEYCGGASGPIWGSAFRAAGKAADGKLELSVGEFAYMLQAAVQGIQATGERSFGRGAVVGDKTLVDALVPCVQSWIASEAAGEDFKTAFEKGAAAAVEGAEKTKEIVARMGRAGVVGERSLGFPDAGAYSLGVIFTELSRSLK</sequence>
<name>A0A4V6MSJ0_9BACL</name>
<dbReference type="PROSITE" id="PS51481">
    <property type="entry name" value="DHAK"/>
    <property type="match status" value="1"/>
</dbReference>
<dbReference type="NCBIfam" id="TIGR02363">
    <property type="entry name" value="dhaK1"/>
    <property type="match status" value="1"/>
</dbReference>
<evidence type="ECO:0000256" key="8">
    <source>
        <dbReference type="ARBA" id="ARBA00022840"/>
    </source>
</evidence>
<keyword evidence="5" id="KW-0547">Nucleotide-binding</keyword>
<evidence type="ECO:0000256" key="1">
    <source>
        <dbReference type="ARBA" id="ARBA00001113"/>
    </source>
</evidence>
<dbReference type="PANTHER" id="PTHR28629:SF4">
    <property type="entry name" value="TRIOKINASE_FMN CYCLASE"/>
    <property type="match status" value="1"/>
</dbReference>
<dbReference type="GO" id="GO:0004371">
    <property type="term" value="F:glycerone kinase activity"/>
    <property type="evidence" value="ECO:0007669"/>
    <property type="project" value="InterPro"/>
</dbReference>
<evidence type="ECO:0000259" key="11">
    <source>
        <dbReference type="PROSITE" id="PS51480"/>
    </source>
</evidence>
<dbReference type="SMART" id="SM01120">
    <property type="entry name" value="Dak2"/>
    <property type="match status" value="1"/>
</dbReference>
<dbReference type="NCBIfam" id="NF011049">
    <property type="entry name" value="PRK14479.1"/>
    <property type="match status" value="1"/>
</dbReference>
<evidence type="ECO:0000313" key="13">
    <source>
        <dbReference type="EMBL" id="TBL80972.1"/>
    </source>
</evidence>
<dbReference type="EMBL" id="SIRE01000003">
    <property type="protein sequence ID" value="TBL80972.1"/>
    <property type="molecule type" value="Genomic_DNA"/>
</dbReference>
<evidence type="ECO:0000256" key="4">
    <source>
        <dbReference type="ARBA" id="ARBA00022679"/>
    </source>
</evidence>
<dbReference type="EC" id="2.7.1.121" evidence="3"/>